<dbReference type="InterPro" id="IPR011017">
    <property type="entry name" value="TRASH_dom"/>
</dbReference>
<dbReference type="InterPro" id="IPR044492">
    <property type="entry name" value="P_typ_ATPase_HD_dom"/>
</dbReference>
<accession>A0A5C5Y9U0</accession>
<dbReference type="GO" id="GO:0060003">
    <property type="term" value="P:copper ion export"/>
    <property type="evidence" value="ECO:0007669"/>
    <property type="project" value="UniProtKB-ARBA"/>
</dbReference>
<comment type="caution">
    <text evidence="13">The sequence shown here is derived from an EMBL/GenBank/DDBJ whole genome shotgun (WGS) entry which is preliminary data.</text>
</comment>
<keyword evidence="8" id="KW-1278">Translocase</keyword>
<dbReference type="PRINTS" id="PR00943">
    <property type="entry name" value="CUATPASE"/>
</dbReference>
<dbReference type="GO" id="GO:0055070">
    <property type="term" value="P:copper ion homeostasis"/>
    <property type="evidence" value="ECO:0007669"/>
    <property type="project" value="TreeGrafter"/>
</dbReference>
<dbReference type="Proteomes" id="UP000317238">
    <property type="component" value="Unassembled WGS sequence"/>
</dbReference>
<dbReference type="SFLD" id="SFLDG00002">
    <property type="entry name" value="C1.7:_P-type_atpase_like"/>
    <property type="match status" value="1"/>
</dbReference>
<dbReference type="GO" id="GO:0005524">
    <property type="term" value="F:ATP binding"/>
    <property type="evidence" value="ECO:0007669"/>
    <property type="project" value="UniProtKB-UniRule"/>
</dbReference>
<dbReference type="FunFam" id="2.70.150.10:FF:000020">
    <property type="entry name" value="Copper-exporting P-type ATPase A"/>
    <property type="match status" value="1"/>
</dbReference>
<dbReference type="NCBIfam" id="TIGR01525">
    <property type="entry name" value="ATPase-IB_hvy"/>
    <property type="match status" value="1"/>
</dbReference>
<dbReference type="InterPro" id="IPR045800">
    <property type="entry name" value="HMBD"/>
</dbReference>
<evidence type="ECO:0000256" key="11">
    <source>
        <dbReference type="RuleBase" id="RU362081"/>
    </source>
</evidence>
<comment type="subcellular location">
    <subcellularLocation>
        <location evidence="1">Cell membrane</location>
        <topology evidence="1">Multi-pass membrane protein</topology>
    </subcellularLocation>
</comment>
<feature type="transmembrane region" description="Helical" evidence="11">
    <location>
        <begin position="208"/>
        <end position="235"/>
    </location>
</feature>
<dbReference type="NCBIfam" id="TIGR01511">
    <property type="entry name" value="ATPase-IB1_Cu"/>
    <property type="match status" value="1"/>
</dbReference>
<dbReference type="InterPro" id="IPR059000">
    <property type="entry name" value="ATPase_P-type_domA"/>
</dbReference>
<evidence type="ECO:0000313" key="14">
    <source>
        <dbReference type="Proteomes" id="UP000317238"/>
    </source>
</evidence>
<evidence type="ECO:0000256" key="6">
    <source>
        <dbReference type="ARBA" id="ARBA00022741"/>
    </source>
</evidence>
<dbReference type="SMART" id="SM00746">
    <property type="entry name" value="TRASH"/>
    <property type="match status" value="1"/>
</dbReference>
<reference evidence="13 14" key="1">
    <citation type="submission" date="2019-02" db="EMBL/GenBank/DDBJ databases">
        <title>Deep-cultivation of Planctomycetes and their phenomic and genomic characterization uncovers novel biology.</title>
        <authorList>
            <person name="Wiegand S."/>
            <person name="Jogler M."/>
            <person name="Boedeker C."/>
            <person name="Pinto D."/>
            <person name="Vollmers J."/>
            <person name="Rivas-Marin E."/>
            <person name="Kohn T."/>
            <person name="Peeters S.H."/>
            <person name="Heuer A."/>
            <person name="Rast P."/>
            <person name="Oberbeckmann S."/>
            <person name="Bunk B."/>
            <person name="Jeske O."/>
            <person name="Meyerdierks A."/>
            <person name="Storesund J.E."/>
            <person name="Kallscheuer N."/>
            <person name="Luecker S."/>
            <person name="Lage O.M."/>
            <person name="Pohl T."/>
            <person name="Merkel B.J."/>
            <person name="Hornburger P."/>
            <person name="Mueller R.-W."/>
            <person name="Bruemmer F."/>
            <person name="Labrenz M."/>
            <person name="Spormann A.M."/>
            <person name="Op Den Camp H."/>
            <person name="Overmann J."/>
            <person name="Amann R."/>
            <person name="Jetten M.S.M."/>
            <person name="Mascher T."/>
            <person name="Medema M.H."/>
            <person name="Devos D.P."/>
            <person name="Kaster A.-K."/>
            <person name="Ovreas L."/>
            <person name="Rohde M."/>
            <person name="Galperin M.Y."/>
            <person name="Jogler C."/>
        </authorList>
    </citation>
    <scope>NUCLEOTIDE SEQUENCE [LARGE SCALE GENOMIC DNA]</scope>
    <source>
        <strain evidence="13 14">Pan14r</strain>
    </source>
</reference>
<keyword evidence="4 11" id="KW-0812">Transmembrane</keyword>
<evidence type="ECO:0000256" key="10">
    <source>
        <dbReference type="ARBA" id="ARBA00023136"/>
    </source>
</evidence>
<dbReference type="SUPFAM" id="SSF81653">
    <property type="entry name" value="Calcium ATPase, transduction domain A"/>
    <property type="match status" value="1"/>
</dbReference>
<feature type="transmembrane region" description="Helical" evidence="11">
    <location>
        <begin position="768"/>
        <end position="790"/>
    </location>
</feature>
<dbReference type="Gene3D" id="3.40.1110.10">
    <property type="entry name" value="Calcium-transporting ATPase, cytoplasmic domain N"/>
    <property type="match status" value="1"/>
</dbReference>
<feature type="transmembrane region" description="Helical" evidence="11">
    <location>
        <begin position="144"/>
        <end position="166"/>
    </location>
</feature>
<dbReference type="OrthoDB" id="211392at2"/>
<evidence type="ECO:0000256" key="9">
    <source>
        <dbReference type="ARBA" id="ARBA00022989"/>
    </source>
</evidence>
<keyword evidence="14" id="KW-1185">Reference proteome</keyword>
<dbReference type="InterPro" id="IPR018303">
    <property type="entry name" value="ATPase_P-typ_P_site"/>
</dbReference>
<evidence type="ECO:0000256" key="3">
    <source>
        <dbReference type="ARBA" id="ARBA00022475"/>
    </source>
</evidence>
<dbReference type="SFLD" id="SFLDS00003">
    <property type="entry name" value="Haloacid_Dehalogenase"/>
    <property type="match status" value="1"/>
</dbReference>
<dbReference type="PANTHER" id="PTHR43520:SF8">
    <property type="entry name" value="P-TYPE CU(+) TRANSPORTER"/>
    <property type="match status" value="1"/>
</dbReference>
<evidence type="ECO:0000256" key="7">
    <source>
        <dbReference type="ARBA" id="ARBA00022840"/>
    </source>
</evidence>
<dbReference type="SFLD" id="SFLDF00027">
    <property type="entry name" value="p-type_atpase"/>
    <property type="match status" value="1"/>
</dbReference>
<dbReference type="CDD" id="cd02094">
    <property type="entry name" value="P-type_ATPase_Cu-like"/>
    <property type="match status" value="1"/>
</dbReference>
<keyword evidence="6 11" id="KW-0547">Nucleotide-binding</keyword>
<dbReference type="PRINTS" id="PR00119">
    <property type="entry name" value="CATATPASE"/>
</dbReference>
<dbReference type="InterPro" id="IPR009078">
    <property type="entry name" value="Ferritin-like_SF"/>
</dbReference>
<dbReference type="GO" id="GO:0005886">
    <property type="term" value="C:plasma membrane"/>
    <property type="evidence" value="ECO:0007669"/>
    <property type="project" value="UniProtKB-SubCell"/>
</dbReference>
<feature type="transmembrane region" description="Helical" evidence="11">
    <location>
        <begin position="247"/>
        <end position="265"/>
    </location>
</feature>
<gene>
    <name evidence="13" type="primary">silP_2</name>
    <name evidence="13" type="ORF">Pan14r_39990</name>
</gene>
<proteinExistence type="inferred from homology"/>
<evidence type="ECO:0000256" key="4">
    <source>
        <dbReference type="ARBA" id="ARBA00022692"/>
    </source>
</evidence>
<comment type="similarity">
    <text evidence="2 11">Belongs to the cation transport ATPase (P-type) (TC 3.A.3) family. Type IB subfamily.</text>
</comment>
<evidence type="ECO:0000256" key="5">
    <source>
        <dbReference type="ARBA" id="ARBA00022723"/>
    </source>
</evidence>
<dbReference type="EMBL" id="SJPL01000001">
    <property type="protein sequence ID" value="TWT71688.1"/>
    <property type="molecule type" value="Genomic_DNA"/>
</dbReference>
<keyword evidence="9 11" id="KW-1133">Transmembrane helix</keyword>
<dbReference type="InterPro" id="IPR023214">
    <property type="entry name" value="HAD_sf"/>
</dbReference>
<keyword evidence="5 11" id="KW-0479">Metal-binding</keyword>
<evidence type="ECO:0000256" key="8">
    <source>
        <dbReference type="ARBA" id="ARBA00022967"/>
    </source>
</evidence>
<dbReference type="SUPFAM" id="SSF81665">
    <property type="entry name" value="Calcium ATPase, transmembrane domain M"/>
    <property type="match status" value="1"/>
</dbReference>
<dbReference type="SUPFAM" id="SSF56784">
    <property type="entry name" value="HAD-like"/>
    <property type="match status" value="1"/>
</dbReference>
<dbReference type="PROSITE" id="PS00154">
    <property type="entry name" value="ATPASE_E1_E2"/>
    <property type="match status" value="1"/>
</dbReference>
<dbReference type="GO" id="GO:0043682">
    <property type="term" value="F:P-type divalent copper transporter activity"/>
    <property type="evidence" value="ECO:0007669"/>
    <property type="project" value="TreeGrafter"/>
</dbReference>
<name>A0A5C5Y9U0_9PLAN</name>
<dbReference type="InterPro" id="IPR007029">
    <property type="entry name" value="YHS_dom"/>
</dbReference>
<dbReference type="InterPro" id="IPR023299">
    <property type="entry name" value="ATPase_P-typ_cyto_dom_N"/>
</dbReference>
<feature type="transmembrane region" description="Helical" evidence="11">
    <location>
        <begin position="403"/>
        <end position="422"/>
    </location>
</feature>
<sequence length="804" mass="84759">MNRTADAIDPVCGMTVDPDGAPHRHHQGTDYYFCCPGCAEKFASDPEGTLRRRREKDAAKAQSHGACCGGGNAGLPVLQIGGDSNPGVSGGDPDAVYICPMHPEIEQVGFGDCPICGMDLEPKQVQVAGDVADDPQYQNMRRRFWIGVALSIPLLILSMGPMIGIPITQWVSPRVGGWMQWALATPIVFGCGWPLLVRGVKSFQGWNLNMFSLIAVGTLAAYAFSTVALIAPALIPDAFRSGDGLPLYFESAAVIITLVLMGQVLELRARGRTGDAIRQLMELTPDTAHRMDDGGNETDVSLAEVRQGDRLRIRPGEKIPVDGEVVDGQSHVDESMISGEPIPVMKQTGDSLTGGTLNQSGALTMTATNVGDETVLSQIVQMVAQAQRSQAPIQRLVDKVSQYFVPAVIASALIAFVAWWALGPEPTLAHAFVAAVAVLIIACPCALGLATPMSVMVGVGRGAKEGVLIKDAEAIEVMEKVDTIVVDKTGTLTVGRPEVTTVRSIGDDASETWMRLAAIAESSSEHPLGRAIVRHAADEPLPTPEAFESTTGRGVTAQHDGHVIRVGQPNWLSDNGIDVPENATTTMTELQSDGATAVLVAIDDAVRGVIGITDPIKPSTEHAIATLHGSGKRVVMMTGDARRTAQAVGQALGIDQIHAGVTPQQKHDLVRDMQREGHVVAMAGDGINDAPALAAADVGIAMGTGAGVAIDSAKITLVGGDLRGVAAAELLSRKTMANIRQNLFFAFVYNAVGVPIAGGLLYPLLGWMLSPMIAAAAMSFSSVSVIANALRLRNLRLQLDRGNE</sequence>
<keyword evidence="10 11" id="KW-0472">Membrane</keyword>
<dbReference type="RefSeq" id="WP_146439955.1">
    <property type="nucleotide sequence ID" value="NZ_SJPL01000001.1"/>
</dbReference>
<evidence type="ECO:0000256" key="2">
    <source>
        <dbReference type="ARBA" id="ARBA00006024"/>
    </source>
</evidence>
<dbReference type="InterPro" id="IPR036412">
    <property type="entry name" value="HAD-like_sf"/>
</dbReference>
<feature type="transmembrane region" description="Helical" evidence="11">
    <location>
        <begin position="743"/>
        <end position="762"/>
    </location>
</feature>
<keyword evidence="3 11" id="KW-1003">Cell membrane</keyword>
<feature type="transmembrane region" description="Helical" evidence="11">
    <location>
        <begin position="428"/>
        <end position="451"/>
    </location>
</feature>
<dbReference type="Gene3D" id="2.70.150.10">
    <property type="entry name" value="Calcium-transporting ATPase, cytoplasmic transduction domain A"/>
    <property type="match status" value="1"/>
</dbReference>
<evidence type="ECO:0000313" key="13">
    <source>
        <dbReference type="EMBL" id="TWT71688.1"/>
    </source>
</evidence>
<dbReference type="Pfam" id="PF00702">
    <property type="entry name" value="Hydrolase"/>
    <property type="match status" value="1"/>
</dbReference>
<feature type="domain" description="TRASH" evidence="12">
    <location>
        <begin position="9"/>
        <end position="46"/>
    </location>
</feature>
<dbReference type="AlphaFoldDB" id="A0A5C5Y9U0"/>
<evidence type="ECO:0000259" key="12">
    <source>
        <dbReference type="SMART" id="SM00746"/>
    </source>
</evidence>
<dbReference type="InterPro" id="IPR027256">
    <property type="entry name" value="P-typ_ATPase_IB"/>
</dbReference>
<dbReference type="InterPro" id="IPR023298">
    <property type="entry name" value="ATPase_P-typ_TM_dom_sf"/>
</dbReference>
<evidence type="ECO:0000256" key="1">
    <source>
        <dbReference type="ARBA" id="ARBA00004651"/>
    </source>
</evidence>
<dbReference type="GO" id="GO:0005507">
    <property type="term" value="F:copper ion binding"/>
    <property type="evidence" value="ECO:0007669"/>
    <property type="project" value="TreeGrafter"/>
</dbReference>
<dbReference type="Pfam" id="PF19335">
    <property type="entry name" value="HMBD"/>
    <property type="match status" value="1"/>
</dbReference>
<dbReference type="Pfam" id="PF04945">
    <property type="entry name" value="YHS"/>
    <property type="match status" value="1"/>
</dbReference>
<dbReference type="InterPro" id="IPR001757">
    <property type="entry name" value="P_typ_ATPase"/>
</dbReference>
<dbReference type="Pfam" id="PF00122">
    <property type="entry name" value="E1-E2_ATPase"/>
    <property type="match status" value="1"/>
</dbReference>
<organism evidence="13 14">
    <name type="scientific">Crateriforma conspicua</name>
    <dbReference type="NCBI Taxonomy" id="2527996"/>
    <lineage>
        <taxon>Bacteria</taxon>
        <taxon>Pseudomonadati</taxon>
        <taxon>Planctomycetota</taxon>
        <taxon>Planctomycetia</taxon>
        <taxon>Planctomycetales</taxon>
        <taxon>Planctomycetaceae</taxon>
        <taxon>Crateriforma</taxon>
    </lineage>
</organism>
<dbReference type="NCBIfam" id="TIGR01494">
    <property type="entry name" value="ATPase_P-type"/>
    <property type="match status" value="1"/>
</dbReference>
<keyword evidence="7 11" id="KW-0067">ATP-binding</keyword>
<feature type="transmembrane region" description="Helical" evidence="11">
    <location>
        <begin position="178"/>
        <end position="196"/>
    </location>
</feature>
<dbReference type="SUPFAM" id="SSF47240">
    <property type="entry name" value="Ferritin-like"/>
    <property type="match status" value="1"/>
</dbReference>
<dbReference type="Gene3D" id="3.40.50.1000">
    <property type="entry name" value="HAD superfamily/HAD-like"/>
    <property type="match status" value="1"/>
</dbReference>
<dbReference type="InterPro" id="IPR008250">
    <property type="entry name" value="ATPase_P-typ_transduc_dom_A_sf"/>
</dbReference>
<dbReference type="GO" id="GO:0016887">
    <property type="term" value="F:ATP hydrolysis activity"/>
    <property type="evidence" value="ECO:0007669"/>
    <property type="project" value="InterPro"/>
</dbReference>
<dbReference type="PANTHER" id="PTHR43520">
    <property type="entry name" value="ATP7, ISOFORM B"/>
    <property type="match status" value="1"/>
</dbReference>
<protein>
    <submittedName>
        <fullName evidence="13">Silver exporting P-type ATPase</fullName>
    </submittedName>
</protein>